<dbReference type="GO" id="GO:0051119">
    <property type="term" value="F:sugar transmembrane transporter activity"/>
    <property type="evidence" value="ECO:0007669"/>
    <property type="project" value="InterPro"/>
</dbReference>
<feature type="transmembrane region" description="Helical" evidence="10">
    <location>
        <begin position="319"/>
        <end position="341"/>
    </location>
</feature>
<dbReference type="PROSITE" id="PS00217">
    <property type="entry name" value="SUGAR_TRANSPORT_2"/>
    <property type="match status" value="1"/>
</dbReference>
<feature type="transmembrane region" description="Helical" evidence="10">
    <location>
        <begin position="293"/>
        <end position="312"/>
    </location>
</feature>
<organism evidence="12 13">
    <name type="scientific">Photinus pyralis</name>
    <name type="common">Common eastern firefly</name>
    <name type="synonym">Lampyris pyralis</name>
    <dbReference type="NCBI Taxonomy" id="7054"/>
    <lineage>
        <taxon>Eukaryota</taxon>
        <taxon>Metazoa</taxon>
        <taxon>Ecdysozoa</taxon>
        <taxon>Arthropoda</taxon>
        <taxon>Hexapoda</taxon>
        <taxon>Insecta</taxon>
        <taxon>Pterygota</taxon>
        <taxon>Neoptera</taxon>
        <taxon>Endopterygota</taxon>
        <taxon>Coleoptera</taxon>
        <taxon>Polyphaga</taxon>
        <taxon>Elateriformia</taxon>
        <taxon>Elateroidea</taxon>
        <taxon>Lampyridae</taxon>
        <taxon>Lampyrinae</taxon>
        <taxon>Photinus</taxon>
    </lineage>
</organism>
<comment type="caution">
    <text evidence="12">The sequence shown here is derived from an EMBL/GenBank/DDBJ whole genome shotgun (WGS) entry which is preliminary data.</text>
</comment>
<evidence type="ECO:0000256" key="6">
    <source>
        <dbReference type="ARBA" id="ARBA00022989"/>
    </source>
</evidence>
<dbReference type="Gene3D" id="1.20.1250.20">
    <property type="entry name" value="MFS general substrate transporter like domains"/>
    <property type="match status" value="1"/>
</dbReference>
<feature type="transmembrane region" description="Helical" evidence="10">
    <location>
        <begin position="61"/>
        <end position="81"/>
    </location>
</feature>
<feature type="transmembrane region" description="Helical" evidence="10">
    <location>
        <begin position="88"/>
        <end position="107"/>
    </location>
</feature>
<dbReference type="PANTHER" id="PTHR48021">
    <property type="match status" value="1"/>
</dbReference>
<protein>
    <recommendedName>
        <fullName evidence="11">Major facilitator superfamily (MFS) profile domain-containing protein</fullName>
    </recommendedName>
</protein>
<dbReference type="InParanoid" id="A0A5N4A4H9"/>
<dbReference type="InterPro" id="IPR005829">
    <property type="entry name" value="Sugar_transporter_CS"/>
</dbReference>
<keyword evidence="4" id="KW-0762">Sugar transport</keyword>
<reference evidence="12 13" key="1">
    <citation type="journal article" date="2018" name="Elife">
        <title>Firefly genomes illuminate parallel origins of bioluminescence in beetles.</title>
        <authorList>
            <person name="Fallon T.R."/>
            <person name="Lower S.E."/>
            <person name="Chang C.H."/>
            <person name="Bessho-Uehara M."/>
            <person name="Martin G.J."/>
            <person name="Bewick A.J."/>
            <person name="Behringer M."/>
            <person name="Debat H.J."/>
            <person name="Wong I."/>
            <person name="Day J.C."/>
            <person name="Suvorov A."/>
            <person name="Silva C.J."/>
            <person name="Stanger-Hall K.F."/>
            <person name="Hall D.W."/>
            <person name="Schmitz R.J."/>
            <person name="Nelson D.R."/>
            <person name="Lewis S.M."/>
            <person name="Shigenobu S."/>
            <person name="Bybee S.M."/>
            <person name="Larracuente A.M."/>
            <person name="Oba Y."/>
            <person name="Weng J.K."/>
        </authorList>
    </citation>
    <scope>NUCLEOTIDE SEQUENCE [LARGE SCALE GENOMIC DNA]</scope>
    <source>
        <strain evidence="12">1611_PpyrPB1</strain>
        <tissue evidence="12">Whole body</tissue>
    </source>
</reference>
<comment type="similarity">
    <text evidence="9">Belongs to the major facilitator superfamily. Sugar transporter (TC 2.A.1.1) family.</text>
</comment>
<evidence type="ECO:0000256" key="2">
    <source>
        <dbReference type="ARBA" id="ARBA00022448"/>
    </source>
</evidence>
<dbReference type="CDD" id="cd17358">
    <property type="entry name" value="MFS_GLUT6_8_Class3_like"/>
    <property type="match status" value="1"/>
</dbReference>
<feature type="transmembrane region" description="Helical" evidence="10">
    <location>
        <begin position="423"/>
        <end position="442"/>
    </location>
</feature>
<dbReference type="PROSITE" id="PS50850">
    <property type="entry name" value="MFS"/>
    <property type="match status" value="1"/>
</dbReference>
<dbReference type="Proteomes" id="UP000327044">
    <property type="component" value="Unassembled WGS sequence"/>
</dbReference>
<dbReference type="Pfam" id="PF00083">
    <property type="entry name" value="Sugar_tr"/>
    <property type="match status" value="1"/>
</dbReference>
<dbReference type="EMBL" id="VVIM01000010">
    <property type="protein sequence ID" value="KAB0792244.1"/>
    <property type="molecule type" value="Genomic_DNA"/>
</dbReference>
<dbReference type="InterPro" id="IPR044775">
    <property type="entry name" value="MFS_ERD6/Tret1-like"/>
</dbReference>
<evidence type="ECO:0000259" key="11">
    <source>
        <dbReference type="PROSITE" id="PS50850"/>
    </source>
</evidence>
<dbReference type="SUPFAM" id="SSF103473">
    <property type="entry name" value="MFS general substrate transporter"/>
    <property type="match status" value="1"/>
</dbReference>
<evidence type="ECO:0000256" key="5">
    <source>
        <dbReference type="ARBA" id="ARBA00022692"/>
    </source>
</evidence>
<dbReference type="InterPro" id="IPR050549">
    <property type="entry name" value="MFS_Trehalose_Transporter"/>
</dbReference>
<dbReference type="InterPro" id="IPR003663">
    <property type="entry name" value="Sugar/inositol_transpt"/>
</dbReference>
<name>A0A5N4A4H9_PHOPY</name>
<evidence type="ECO:0000313" key="13">
    <source>
        <dbReference type="Proteomes" id="UP000327044"/>
    </source>
</evidence>
<comment type="subcellular location">
    <subcellularLocation>
        <location evidence="1">Cell membrane</location>
        <topology evidence="1">Multi-pass membrane protein</topology>
    </subcellularLocation>
</comment>
<evidence type="ECO:0000256" key="8">
    <source>
        <dbReference type="ARBA" id="ARBA00023180"/>
    </source>
</evidence>
<dbReference type="PROSITE" id="PS00216">
    <property type="entry name" value="SUGAR_TRANSPORT_1"/>
    <property type="match status" value="1"/>
</dbReference>
<keyword evidence="8" id="KW-0325">Glycoprotein</keyword>
<dbReference type="PANTHER" id="PTHR48021:SF46">
    <property type="entry name" value="MAJOR FACILITATOR SUPERFAMILY (MFS) PROFILE DOMAIN-CONTAINING PROTEIN"/>
    <property type="match status" value="1"/>
</dbReference>
<evidence type="ECO:0000256" key="1">
    <source>
        <dbReference type="ARBA" id="ARBA00004651"/>
    </source>
</evidence>
<dbReference type="InterPro" id="IPR005828">
    <property type="entry name" value="MFS_sugar_transport-like"/>
</dbReference>
<sequence>MKLGAGFGEKSSAHTFQYLAMVTATLSIVSSGMHYGWPSPSLPQLEHANSTIPITNEEGSWMAVMPLAGATVGSIFGGIILDIIGRKNGVLLTVLPFLAAWLMVAYAKTVTVLSVARFIAGLGDGLAFCAVPMYLGEIADPKIRGFLGSSCSITWILGMLLINIIGSYTSISIAAIVSSIVPVILMFTFVWMPESPYYLIMKDKPEEARRSLRIFKRVHDVEDELKRLSLAVKEQTTNTGKFLDLFTVDSNRRAVLIMMGMRAAQQCCGTMAITFYAHTIFENAGDDLSSSTASIIYFAVQLVLSTLSSMIVDRTGRRPLLIISIIGVATALLIEGTYFYLKSDHPHLDVSRYSFVPITALIMFVVLFGVGLQAIPILLLGELFSTNIKAFALCLADIYFNVIATIVSKFFQAMKDHYGMHVPFFAFAACCALGLVFVIFCVPETKGKTLEEIQEEFRTKPKGEDVQPMDTFKKIAIET</sequence>
<dbReference type="PRINTS" id="PR00171">
    <property type="entry name" value="SUGRTRNSPORT"/>
</dbReference>
<keyword evidence="6 10" id="KW-1133">Transmembrane helix</keyword>
<feature type="transmembrane region" description="Helical" evidence="10">
    <location>
        <begin position="18"/>
        <end position="37"/>
    </location>
</feature>
<feature type="domain" description="Major facilitator superfamily (MFS) profile" evidence="11">
    <location>
        <begin position="20"/>
        <end position="446"/>
    </location>
</feature>
<feature type="transmembrane region" description="Helical" evidence="10">
    <location>
        <begin position="353"/>
        <end position="379"/>
    </location>
</feature>
<keyword evidence="2 9" id="KW-0813">Transport</keyword>
<proteinExistence type="inferred from homology"/>
<evidence type="ECO:0000256" key="10">
    <source>
        <dbReference type="SAM" id="Phobius"/>
    </source>
</evidence>
<keyword evidence="3" id="KW-1003">Cell membrane</keyword>
<accession>A0A5N4A4H9</accession>
<dbReference type="AlphaFoldDB" id="A0A5N4A4H9"/>
<feature type="transmembrane region" description="Helical" evidence="10">
    <location>
        <begin position="146"/>
        <end position="165"/>
    </location>
</feature>
<dbReference type="FunFam" id="1.20.1250.20:FF:000218">
    <property type="entry name" value="facilitated trehalose transporter Tret1"/>
    <property type="match status" value="1"/>
</dbReference>
<evidence type="ECO:0000256" key="4">
    <source>
        <dbReference type="ARBA" id="ARBA00022597"/>
    </source>
</evidence>
<gene>
    <name evidence="12" type="ORF">PPYR_14203</name>
</gene>
<keyword evidence="13" id="KW-1185">Reference proteome</keyword>
<feature type="transmembrane region" description="Helical" evidence="10">
    <location>
        <begin position="391"/>
        <end position="411"/>
    </location>
</feature>
<keyword evidence="5 10" id="KW-0812">Transmembrane</keyword>
<keyword evidence="7 10" id="KW-0472">Membrane</keyword>
<evidence type="ECO:0000256" key="9">
    <source>
        <dbReference type="RuleBase" id="RU003346"/>
    </source>
</evidence>
<dbReference type="InterPro" id="IPR020846">
    <property type="entry name" value="MFS_dom"/>
</dbReference>
<dbReference type="NCBIfam" id="TIGR00879">
    <property type="entry name" value="SP"/>
    <property type="match status" value="1"/>
</dbReference>
<evidence type="ECO:0000256" key="3">
    <source>
        <dbReference type="ARBA" id="ARBA00022475"/>
    </source>
</evidence>
<feature type="transmembrane region" description="Helical" evidence="10">
    <location>
        <begin position="171"/>
        <end position="192"/>
    </location>
</feature>
<evidence type="ECO:0000256" key="7">
    <source>
        <dbReference type="ARBA" id="ARBA00023136"/>
    </source>
</evidence>
<dbReference type="InterPro" id="IPR036259">
    <property type="entry name" value="MFS_trans_sf"/>
</dbReference>
<dbReference type="OrthoDB" id="6133115at2759"/>
<dbReference type="GO" id="GO:0005886">
    <property type="term" value="C:plasma membrane"/>
    <property type="evidence" value="ECO:0007669"/>
    <property type="project" value="UniProtKB-SubCell"/>
</dbReference>
<evidence type="ECO:0000313" key="12">
    <source>
        <dbReference type="EMBL" id="KAB0792244.1"/>
    </source>
</evidence>